<dbReference type="GO" id="GO:0006508">
    <property type="term" value="P:proteolysis"/>
    <property type="evidence" value="ECO:0007669"/>
    <property type="project" value="InterPro"/>
</dbReference>
<dbReference type="GO" id="GO:0003676">
    <property type="term" value="F:nucleic acid binding"/>
    <property type="evidence" value="ECO:0007669"/>
    <property type="project" value="InterPro"/>
</dbReference>
<feature type="region of interest" description="Disordered" evidence="2">
    <location>
        <begin position="797"/>
        <end position="875"/>
    </location>
</feature>
<dbReference type="Gene3D" id="2.40.70.10">
    <property type="entry name" value="Acid Proteases"/>
    <property type="match status" value="1"/>
</dbReference>
<dbReference type="PROSITE" id="PS50158">
    <property type="entry name" value="ZF_CCHC"/>
    <property type="match status" value="1"/>
</dbReference>
<dbReference type="InterPro" id="IPR001969">
    <property type="entry name" value="Aspartic_peptidase_AS"/>
</dbReference>
<name>A0A2G9U1S5_TELCI</name>
<feature type="compositionally biased region" description="Low complexity" evidence="2">
    <location>
        <begin position="483"/>
        <end position="500"/>
    </location>
</feature>
<accession>A0A2G9U1S5</accession>
<evidence type="ECO:0000313" key="4">
    <source>
        <dbReference type="EMBL" id="PIO64183.1"/>
    </source>
</evidence>
<keyword evidence="1" id="KW-0479">Metal-binding</keyword>
<evidence type="ECO:0000256" key="1">
    <source>
        <dbReference type="PROSITE-ProRule" id="PRU00047"/>
    </source>
</evidence>
<dbReference type="EMBL" id="KZ350144">
    <property type="protein sequence ID" value="PIO64183.1"/>
    <property type="molecule type" value="Genomic_DNA"/>
</dbReference>
<feature type="domain" description="CCHC-type" evidence="3">
    <location>
        <begin position="149"/>
        <end position="162"/>
    </location>
</feature>
<feature type="region of interest" description="Disordered" evidence="2">
    <location>
        <begin position="185"/>
        <end position="274"/>
    </location>
</feature>
<feature type="compositionally biased region" description="Basic and acidic residues" evidence="2">
    <location>
        <begin position="566"/>
        <end position="578"/>
    </location>
</feature>
<evidence type="ECO:0000259" key="3">
    <source>
        <dbReference type="PROSITE" id="PS50158"/>
    </source>
</evidence>
<evidence type="ECO:0000256" key="2">
    <source>
        <dbReference type="SAM" id="MobiDB-lite"/>
    </source>
</evidence>
<dbReference type="PROSITE" id="PS00141">
    <property type="entry name" value="ASP_PROTEASE"/>
    <property type="match status" value="1"/>
</dbReference>
<feature type="compositionally biased region" description="Basic and acidic residues" evidence="2">
    <location>
        <begin position="244"/>
        <end position="253"/>
    </location>
</feature>
<organism evidence="4 5">
    <name type="scientific">Teladorsagia circumcincta</name>
    <name type="common">Brown stomach worm</name>
    <name type="synonym">Ostertagia circumcincta</name>
    <dbReference type="NCBI Taxonomy" id="45464"/>
    <lineage>
        <taxon>Eukaryota</taxon>
        <taxon>Metazoa</taxon>
        <taxon>Ecdysozoa</taxon>
        <taxon>Nematoda</taxon>
        <taxon>Chromadorea</taxon>
        <taxon>Rhabditida</taxon>
        <taxon>Rhabditina</taxon>
        <taxon>Rhabditomorpha</taxon>
        <taxon>Strongyloidea</taxon>
        <taxon>Trichostrongylidae</taxon>
        <taxon>Teladorsagia</taxon>
    </lineage>
</organism>
<feature type="compositionally biased region" description="Basic and acidic residues" evidence="2">
    <location>
        <begin position="262"/>
        <end position="274"/>
    </location>
</feature>
<dbReference type="AlphaFoldDB" id="A0A2G9U1S5"/>
<sequence length="981" mass="110537">MSTSSASTQRDTLCQIQSLVSQINRYEDTSTSLALMKLIRSKFPKETQLEVNRLEHRSGKIWTLSELLDGLNEVIEEYEKLDDYTIDKPSLEVHAIPVSATRSRSSTPEPRYDSRTCCFCGSCNHRSTRCYHKLTPVNRRIIVRTLRLCWRCLRFGHSSQDCDRPNCRHCSGSHHRILCTRSSGGIHTAKQHHSRIRSRSESRTSSCSRARSSSYDTSSSRSSSRASSCSSRRSHSRSLSPCYRKSDGREHSKCHAVRFKPPARDSSRPYPDEELSIREAADSEDEYDQSSCHQHLNDPSATLVSTASDISTTSSLMTVEVLALDQQTNDHVAVILLLDTGAQRSFISQSAVDRLHVTVSHITPLTTVAFGAVRTTEQSARPTESPTILMVNGPIRMSSEANTRTLRLANVPYRVTALHLPHAVPSTPYYTPMKKWMSTRTPTDSPSHSRRVQASYQDTMKRSATSSSNPQSTKQPKPSGIPSAKYSMSASSSHSTSAPADRTVLPSAETPEDIQSVRAGHYSPLHSRRTDPIQSAPSRHSDRIRPPQELIAEYITDQSSTVENPSEDRSSISSKDHSQQIVQSLTNAAMLDHTFSMEHLATRDLVMVDAFVNHAFYITLREWLVEETPTPKEVRNDYPPVKDYSTCAIIQSYKELHAATEKMRQFTNDLAAHPEYWQSEQRLVQLHDEYLTLLHDLQTNRSTLTDLILPHILNSIEDNRLFVDTLDYYTITLAQIKLVCTAATTETAFGFLNLKKISSAIQRLRNSTSEQLLPAETLDLEDIPTIAEYNAVVSRTQSSTARTRLVEPQSRPEDVLVSVQSSSSATRPSTTDRRSVRTRHRSHSRHSRSPKADSRSRRRSPRSPSRSSIREQQSQEFVPPHITCHFCRANHYSSGCTAVRSLTARATKVVSQGRCPYCLSAHTPGYCRRKSECCVCGSIDHHPALCPYSYHVVRDIGPSVKAFFDKMYDHYKKYYDRSSKH</sequence>
<keyword evidence="1" id="KW-0863">Zinc-finger</keyword>
<feature type="compositionally biased region" description="Basic residues" evidence="2">
    <location>
        <begin position="836"/>
        <end position="849"/>
    </location>
</feature>
<feature type="compositionally biased region" description="Low complexity" evidence="2">
    <location>
        <begin position="203"/>
        <end position="231"/>
    </location>
</feature>
<feature type="region of interest" description="Disordered" evidence="2">
    <location>
        <begin position="438"/>
        <end position="580"/>
    </location>
</feature>
<dbReference type="GO" id="GO:0004190">
    <property type="term" value="F:aspartic-type endopeptidase activity"/>
    <property type="evidence" value="ECO:0007669"/>
    <property type="project" value="InterPro"/>
</dbReference>
<evidence type="ECO:0000313" key="5">
    <source>
        <dbReference type="Proteomes" id="UP000230423"/>
    </source>
</evidence>
<protein>
    <recommendedName>
        <fullName evidence="3">CCHC-type domain-containing protein</fullName>
    </recommendedName>
</protein>
<keyword evidence="5" id="KW-1185">Reference proteome</keyword>
<feature type="compositionally biased region" description="Polar residues" evidence="2">
    <location>
        <begin position="438"/>
        <end position="476"/>
    </location>
</feature>
<gene>
    <name evidence="4" type="ORF">TELCIR_14195</name>
</gene>
<dbReference type="Proteomes" id="UP000230423">
    <property type="component" value="Unassembled WGS sequence"/>
</dbReference>
<dbReference type="OrthoDB" id="5840675at2759"/>
<keyword evidence="1" id="KW-0862">Zinc</keyword>
<reference evidence="4 5" key="1">
    <citation type="submission" date="2015-09" db="EMBL/GenBank/DDBJ databases">
        <title>Draft genome of the parasitic nematode Teladorsagia circumcincta isolate WARC Sus (inbred).</title>
        <authorList>
            <person name="Mitreva M."/>
        </authorList>
    </citation>
    <scope>NUCLEOTIDE SEQUENCE [LARGE SCALE GENOMIC DNA]</scope>
    <source>
        <strain evidence="4 5">S</strain>
    </source>
</reference>
<dbReference type="InterPro" id="IPR021109">
    <property type="entry name" value="Peptidase_aspartic_dom_sf"/>
</dbReference>
<dbReference type="InterPro" id="IPR001878">
    <property type="entry name" value="Znf_CCHC"/>
</dbReference>
<dbReference type="GO" id="GO:0008270">
    <property type="term" value="F:zinc ion binding"/>
    <property type="evidence" value="ECO:0007669"/>
    <property type="project" value="UniProtKB-KW"/>
</dbReference>
<proteinExistence type="predicted"/>